<dbReference type="PANTHER" id="PTHR42959:SF1">
    <property type="entry name" value="CARBAMOYLTRANSFERASE HYPF"/>
    <property type="match status" value="1"/>
</dbReference>
<name>A0A150IU64_9EURY</name>
<evidence type="ECO:0000259" key="1">
    <source>
        <dbReference type="Pfam" id="PF22521"/>
    </source>
</evidence>
<dbReference type="GO" id="GO:0008270">
    <property type="term" value="F:zinc ion binding"/>
    <property type="evidence" value="ECO:0007669"/>
    <property type="project" value="TreeGrafter"/>
</dbReference>
<proteinExistence type="predicted"/>
<dbReference type="GO" id="GO:0016743">
    <property type="term" value="F:carboxyl- or carbamoyltransferase activity"/>
    <property type="evidence" value="ECO:0007669"/>
    <property type="project" value="TreeGrafter"/>
</dbReference>
<evidence type="ECO:0000313" key="2">
    <source>
        <dbReference type="EMBL" id="KYC48513.1"/>
    </source>
</evidence>
<dbReference type="AlphaFoldDB" id="A0A150IU64"/>
<dbReference type="Pfam" id="PF22521">
    <property type="entry name" value="HypF_C_2"/>
    <property type="match status" value="1"/>
</dbReference>
<gene>
    <name evidence="2" type="ORF">AMQ74_01592</name>
</gene>
<comment type="caution">
    <text evidence="2">The sequence shown here is derived from an EMBL/GenBank/DDBJ whole genome shotgun (WGS) entry which is preliminary data.</text>
</comment>
<feature type="domain" description="Carbamoyltransferase Kae1-like" evidence="1">
    <location>
        <begin position="2"/>
        <end position="135"/>
    </location>
</feature>
<dbReference type="PANTHER" id="PTHR42959">
    <property type="entry name" value="CARBAMOYLTRANSFERASE"/>
    <property type="match status" value="1"/>
</dbReference>
<dbReference type="Gene3D" id="3.30.420.560">
    <property type="match status" value="1"/>
</dbReference>
<dbReference type="InterPro" id="IPR055128">
    <property type="entry name" value="HypF_C_2"/>
</dbReference>
<dbReference type="Gene3D" id="1.10.357.160">
    <property type="match status" value="1"/>
</dbReference>
<dbReference type="EMBL" id="LNGD01000138">
    <property type="protein sequence ID" value="KYC48513.1"/>
    <property type="molecule type" value="Genomic_DNA"/>
</dbReference>
<reference evidence="2 3" key="1">
    <citation type="journal article" date="2016" name="ISME J.">
        <title>Chasing the elusive Euryarchaeota class WSA2: genomes reveal a uniquely fastidious methyl-reducing methanogen.</title>
        <authorList>
            <person name="Nobu M.K."/>
            <person name="Narihiro T."/>
            <person name="Kuroda K."/>
            <person name="Mei R."/>
            <person name="Liu W.T."/>
        </authorList>
    </citation>
    <scope>NUCLEOTIDE SEQUENCE [LARGE SCALE GENOMIC DNA]</scope>
    <source>
        <strain evidence="2">U1lsi0528_Bin089</strain>
    </source>
</reference>
<evidence type="ECO:0000313" key="3">
    <source>
        <dbReference type="Proteomes" id="UP000075578"/>
    </source>
</evidence>
<dbReference type="GO" id="GO:0051604">
    <property type="term" value="P:protein maturation"/>
    <property type="evidence" value="ECO:0007669"/>
    <property type="project" value="TreeGrafter"/>
</dbReference>
<dbReference type="Gene3D" id="3.30.420.360">
    <property type="match status" value="1"/>
</dbReference>
<organism evidence="2 3">
    <name type="scientific">Candidatus Methanofastidiosum methylothiophilum</name>
    <dbReference type="NCBI Taxonomy" id="1705564"/>
    <lineage>
        <taxon>Archaea</taxon>
        <taxon>Methanobacteriati</taxon>
        <taxon>Methanobacteriota</taxon>
        <taxon>Stenosarchaea group</taxon>
        <taxon>Candidatus Methanofastidiosia</taxon>
        <taxon>Candidatus Methanofastidiosales</taxon>
        <taxon>Candidatus Methanofastidiosaceae</taxon>
        <taxon>Candidatus Methanofastidiosum</taxon>
    </lineage>
</organism>
<dbReference type="PATRIC" id="fig|1705564.3.peg.1691"/>
<accession>A0A150IU64</accession>
<dbReference type="Proteomes" id="UP000075578">
    <property type="component" value="Unassembled WGS sequence"/>
</dbReference>
<sequence length="143" mass="16064">MFSVMLGASTERTYEGEPAMKLESLAWKGKDLKIPIEIEDNRIMIKEFSKIIFDMRNNYKKQDLAKTVHISIAKAFSEIAIEAAKIDHLPVAFSGGVAYNKIFSDVIKKEVESSNLKYLKHRLVPCGDGGVSFGQSLFAYKNI</sequence>
<protein>
    <recommendedName>
        <fullName evidence="1">Carbamoyltransferase Kae1-like domain-containing protein</fullName>
    </recommendedName>
</protein>
<dbReference type="InterPro" id="IPR051060">
    <property type="entry name" value="Carbamoyltrans_HypF-like"/>
</dbReference>